<dbReference type="PANTHER" id="PTHR42800:SF3">
    <property type="entry name" value="GLYCOSYL HYDROLASE FAMILY 32 N-TERMINAL DOMAIN-CONTAINING PROTEIN"/>
    <property type="match status" value="1"/>
</dbReference>
<dbReference type="InterPro" id="IPR001362">
    <property type="entry name" value="Glyco_hydro_32"/>
</dbReference>
<name>A0A974S4N5_9SPHN</name>
<dbReference type="Pfam" id="PF08244">
    <property type="entry name" value="Glyco_hydro_32C"/>
    <property type="match status" value="1"/>
</dbReference>
<evidence type="ECO:0000313" key="8">
    <source>
        <dbReference type="Proteomes" id="UP000595894"/>
    </source>
</evidence>
<keyword evidence="8" id="KW-1185">Reference proteome</keyword>
<comment type="similarity">
    <text evidence="1 4">Belongs to the glycosyl hydrolase 32 family.</text>
</comment>
<proteinExistence type="inferred from homology"/>
<evidence type="ECO:0000313" key="7">
    <source>
        <dbReference type="EMBL" id="QQV77634.1"/>
    </source>
</evidence>
<accession>A0A974S4N5</accession>
<evidence type="ECO:0000256" key="4">
    <source>
        <dbReference type="RuleBase" id="RU362110"/>
    </source>
</evidence>
<dbReference type="GO" id="GO:0005987">
    <property type="term" value="P:sucrose catabolic process"/>
    <property type="evidence" value="ECO:0007669"/>
    <property type="project" value="TreeGrafter"/>
</dbReference>
<dbReference type="Proteomes" id="UP000595894">
    <property type="component" value="Chromosome"/>
</dbReference>
<evidence type="ECO:0000256" key="3">
    <source>
        <dbReference type="ARBA" id="ARBA00023295"/>
    </source>
</evidence>
<dbReference type="EMBL" id="CP061035">
    <property type="protein sequence ID" value="QQV77634.1"/>
    <property type="molecule type" value="Genomic_DNA"/>
</dbReference>
<protein>
    <submittedName>
        <fullName evidence="7">Glycoside hydrolase family 32 protein</fullName>
    </submittedName>
</protein>
<dbReference type="KEGG" id="sari:H5J25_02190"/>
<dbReference type="SMART" id="SM00640">
    <property type="entry name" value="Glyco_32"/>
    <property type="match status" value="1"/>
</dbReference>
<evidence type="ECO:0000256" key="2">
    <source>
        <dbReference type="ARBA" id="ARBA00022801"/>
    </source>
</evidence>
<gene>
    <name evidence="7" type="ORF">H5J25_02190</name>
</gene>
<dbReference type="InterPro" id="IPR023296">
    <property type="entry name" value="Glyco_hydro_beta-prop_sf"/>
</dbReference>
<sequence>MNDPNGLVYFDGEYHLFYQYNPHGIGWGHMSWGHAVSTDLLVWDELPVAIPETDQMIFSGCCVIDWNDTSGLGDGTVPPMLAYFTAHDDATKRQTQHIAYSLDRGRTFKHYAGNPIIDLGLEHFRDPKVFFHADTAAWIMAVALPREHKVQFYRSTDLLAWTLASEFGPAGATSGQWECPDIFLVPIDGRPDESHWVLKVDVDNDFVDGGSGAQYFVGDFDGTQFVVDPERGAPDGDLVDFGPDFYAAVSWSDLPPDRPGPLWIGWMSNHQTGKDYPTDPWRGAQSLPRTLFLFEEKGRLRLGQRPAQQITPPAALAETQAIPGATIPIFTLDTPAAKRVLLTSDTDARFRLDLSDDTQVLLSIEVDRPTGSIWARRASTTGLPPAFARSTACTLPMTQTIAFDIHFDGYLVEIFIDGGRRVYSACLFPKTSPALGMTALSGNVSIRL</sequence>
<feature type="domain" description="Glycosyl hydrolase family 32 N-terminal" evidence="5">
    <location>
        <begin position="1"/>
        <end position="300"/>
    </location>
</feature>
<dbReference type="InterPro" id="IPR013189">
    <property type="entry name" value="Glyco_hydro_32_C"/>
</dbReference>
<dbReference type="Gene3D" id="2.60.120.560">
    <property type="entry name" value="Exo-inulinase, domain 1"/>
    <property type="match status" value="1"/>
</dbReference>
<reference evidence="8" key="1">
    <citation type="submission" date="2020-09" db="EMBL/GenBank/DDBJ databases">
        <title>Sphingomonas sp., a new species isolated from pork steak.</title>
        <authorList>
            <person name="Heidler von Heilborn D."/>
        </authorList>
    </citation>
    <scope>NUCLEOTIDE SEQUENCE [LARGE SCALE GENOMIC DNA]</scope>
</reference>
<dbReference type="InterPro" id="IPR013148">
    <property type="entry name" value="Glyco_hydro_32_N"/>
</dbReference>
<dbReference type="SUPFAM" id="SSF75005">
    <property type="entry name" value="Arabinanase/levansucrase/invertase"/>
    <property type="match status" value="1"/>
</dbReference>
<dbReference type="PANTHER" id="PTHR42800">
    <property type="entry name" value="EXOINULINASE INUD (AFU_ORTHOLOGUE AFUA_5G00480)"/>
    <property type="match status" value="1"/>
</dbReference>
<evidence type="ECO:0000259" key="5">
    <source>
        <dbReference type="Pfam" id="PF00251"/>
    </source>
</evidence>
<evidence type="ECO:0000259" key="6">
    <source>
        <dbReference type="Pfam" id="PF08244"/>
    </source>
</evidence>
<keyword evidence="2 4" id="KW-0378">Hydrolase</keyword>
<dbReference type="GO" id="GO:0004575">
    <property type="term" value="F:sucrose alpha-glucosidase activity"/>
    <property type="evidence" value="ECO:0007669"/>
    <property type="project" value="TreeGrafter"/>
</dbReference>
<dbReference type="AlphaFoldDB" id="A0A974S4N5"/>
<dbReference type="GO" id="GO:0005737">
    <property type="term" value="C:cytoplasm"/>
    <property type="evidence" value="ECO:0007669"/>
    <property type="project" value="TreeGrafter"/>
</dbReference>
<organism evidence="7 8">
    <name type="scientific">Sphingomonas aliaeris</name>
    <dbReference type="NCBI Taxonomy" id="2759526"/>
    <lineage>
        <taxon>Bacteria</taxon>
        <taxon>Pseudomonadati</taxon>
        <taxon>Pseudomonadota</taxon>
        <taxon>Alphaproteobacteria</taxon>
        <taxon>Sphingomonadales</taxon>
        <taxon>Sphingomonadaceae</taxon>
        <taxon>Sphingomonas</taxon>
    </lineage>
</organism>
<dbReference type="Gene3D" id="2.115.10.20">
    <property type="entry name" value="Glycosyl hydrolase domain, family 43"/>
    <property type="match status" value="1"/>
</dbReference>
<feature type="domain" description="Glycosyl hydrolase family 32 C-terminal" evidence="6">
    <location>
        <begin position="344"/>
        <end position="439"/>
    </location>
</feature>
<evidence type="ECO:0000256" key="1">
    <source>
        <dbReference type="ARBA" id="ARBA00009902"/>
    </source>
</evidence>
<dbReference type="Pfam" id="PF00251">
    <property type="entry name" value="Glyco_hydro_32N"/>
    <property type="match status" value="1"/>
</dbReference>
<dbReference type="InterPro" id="IPR013320">
    <property type="entry name" value="ConA-like_dom_sf"/>
</dbReference>
<dbReference type="CDD" id="cd18622">
    <property type="entry name" value="GH32_Inu-like"/>
    <property type="match status" value="1"/>
</dbReference>
<keyword evidence="3 4" id="KW-0326">Glycosidase</keyword>
<dbReference type="SUPFAM" id="SSF49899">
    <property type="entry name" value="Concanavalin A-like lectins/glucanases"/>
    <property type="match status" value="1"/>
</dbReference>